<dbReference type="EMBL" id="MCOG01000194">
    <property type="protein sequence ID" value="ORY27235.1"/>
    <property type="molecule type" value="Genomic_DNA"/>
</dbReference>
<feature type="compositionally biased region" description="Low complexity" evidence="1">
    <location>
        <begin position="630"/>
        <end position="655"/>
    </location>
</feature>
<evidence type="ECO:0000259" key="2">
    <source>
        <dbReference type="SMART" id="SM00955"/>
    </source>
</evidence>
<proteinExistence type="predicted"/>
<dbReference type="SUPFAM" id="SSF50249">
    <property type="entry name" value="Nucleic acid-binding proteins"/>
    <property type="match status" value="1"/>
</dbReference>
<dbReference type="GO" id="GO:0000932">
    <property type="term" value="C:P-body"/>
    <property type="evidence" value="ECO:0007669"/>
    <property type="project" value="TreeGrafter"/>
</dbReference>
<organism evidence="3 4">
    <name type="scientific">Neocallimastix californiae</name>
    <dbReference type="NCBI Taxonomy" id="1754190"/>
    <lineage>
        <taxon>Eukaryota</taxon>
        <taxon>Fungi</taxon>
        <taxon>Fungi incertae sedis</taxon>
        <taxon>Chytridiomycota</taxon>
        <taxon>Chytridiomycota incertae sedis</taxon>
        <taxon>Neocallimastigomycetes</taxon>
        <taxon>Neocallimastigales</taxon>
        <taxon>Neocallimastigaceae</taxon>
        <taxon>Neocallimastix</taxon>
    </lineage>
</organism>
<dbReference type="InterPro" id="IPR050180">
    <property type="entry name" value="RNR_Ribonuclease"/>
</dbReference>
<dbReference type="GO" id="GO:0003723">
    <property type="term" value="F:RNA binding"/>
    <property type="evidence" value="ECO:0007669"/>
    <property type="project" value="InterPro"/>
</dbReference>
<sequence>MKIIQNDKTIPRIEILKEDIDPKIFDIQDFIKNPEKYKDVLIVAKIKKWSEKKCYPLGIIKSKMTDEHTIESRTNIILKSNNIDNHNYYDLIYNEIPEKDWQIPKEELSKRYDLRNMCIFTIDPPTAKDLDDALSCERINSELFEVGIHIADVSYFVKPYSKMDKEASKRGTSTYLVQKVIPMLPKELCESICSLNAGQDRLTFSIIIKIDKNGEVIEVEPKLTVICSCAKLSYIDVQRVIDNNGEWSKENENIVINNPHNGYTSEDVRKRINDLYNLSSILKKRRYDKGAISLNRKKLWFDIHQNDSLPLDYGIFEPSEANSLVEEFMLLANISVAKMLYEKYPNESLLRFHAPPTIENIEKYSVFLKMTNKLSIDTTNKETFHKYLTEIRNENTIYSDIALIQFIKFLRRALYTCGTKKYPSKLFHYGLYVPFYTHFTSPIRRYPDIIVHRQLKAILSKQNNSPYNRREIFRIAKRSNDTKMNAKKAQEESIKLYLCYLLNEYIKKKNIKYIISEAIVINFDNYNIEVTIPQFAYEDKLEIIKLYDKDILEGIDISKPEEKCDKYNGCFNDCELNKKSKEIIFDVFWNNNINKNNIVEKYFSESDEQKTNNQQKQLLNPQKNDKKTENINSSNSIDSNDNNDLNKNINNCKTNNEGKQETSNQGKKSFEYEKNETNVTNNDNFTYNDNNNNSNIGEYVTFNNQQNQITDPEEINKKIEAISNLNKDGKEFNNTQKPLLDYEGIIDKFLESSDDDDDNDNNLDNYINNSKKFYNQEREETNKMKKTIFKY</sequence>
<dbReference type="InterPro" id="IPR012340">
    <property type="entry name" value="NA-bd_OB-fold"/>
</dbReference>
<dbReference type="InterPro" id="IPR001900">
    <property type="entry name" value="RNase_II/R"/>
</dbReference>
<dbReference type="InterPro" id="IPR041505">
    <property type="entry name" value="Dis3_CSD2"/>
</dbReference>
<comment type="caution">
    <text evidence="3">The sequence shown here is derived from an EMBL/GenBank/DDBJ whole genome shotgun (WGS) entry which is preliminary data.</text>
</comment>
<dbReference type="Gene3D" id="2.40.50.700">
    <property type="match status" value="1"/>
</dbReference>
<evidence type="ECO:0000256" key="1">
    <source>
        <dbReference type="SAM" id="MobiDB-lite"/>
    </source>
</evidence>
<dbReference type="InterPro" id="IPR022966">
    <property type="entry name" value="RNase_II/R_CS"/>
</dbReference>
<dbReference type="Pfam" id="PF17849">
    <property type="entry name" value="OB_Dis3"/>
    <property type="match status" value="1"/>
</dbReference>
<accession>A0A1Y2AZE8</accession>
<dbReference type="PANTHER" id="PTHR23355:SF9">
    <property type="entry name" value="DIS3-LIKE EXONUCLEASE 2"/>
    <property type="match status" value="1"/>
</dbReference>
<reference evidence="3 4" key="1">
    <citation type="submission" date="2016-08" db="EMBL/GenBank/DDBJ databases">
        <title>A Parts List for Fungal Cellulosomes Revealed by Comparative Genomics.</title>
        <authorList>
            <consortium name="DOE Joint Genome Institute"/>
            <person name="Haitjema C.H."/>
            <person name="Gilmore S.P."/>
            <person name="Henske J.K."/>
            <person name="Solomon K.V."/>
            <person name="De Groot R."/>
            <person name="Kuo A."/>
            <person name="Mondo S.J."/>
            <person name="Salamov A.A."/>
            <person name="Labutti K."/>
            <person name="Zhao Z."/>
            <person name="Chiniquy J."/>
            <person name="Barry K."/>
            <person name="Brewer H.M."/>
            <person name="Purvine S.O."/>
            <person name="Wright A.T."/>
            <person name="Boxma B."/>
            <person name="Van Alen T."/>
            <person name="Hackstein J.H."/>
            <person name="Baker S.E."/>
            <person name="Grigoriev I.V."/>
            <person name="O'Malley M.A."/>
        </authorList>
    </citation>
    <scope>NUCLEOTIDE SEQUENCE [LARGE SCALE GENOMIC DNA]</scope>
    <source>
        <strain evidence="3 4">G1</strain>
    </source>
</reference>
<keyword evidence="4" id="KW-1185">Reference proteome</keyword>
<name>A0A1Y2AZE8_9FUNG</name>
<dbReference type="SMART" id="SM00955">
    <property type="entry name" value="RNB"/>
    <property type="match status" value="1"/>
</dbReference>
<dbReference type="AlphaFoldDB" id="A0A1Y2AZE8"/>
<dbReference type="Pfam" id="PF00773">
    <property type="entry name" value="RNB"/>
    <property type="match status" value="1"/>
</dbReference>
<dbReference type="PROSITE" id="PS01175">
    <property type="entry name" value="RIBONUCLEASE_II"/>
    <property type="match status" value="1"/>
</dbReference>
<dbReference type="PANTHER" id="PTHR23355">
    <property type="entry name" value="RIBONUCLEASE"/>
    <property type="match status" value="1"/>
</dbReference>
<dbReference type="OrthoDB" id="372421at2759"/>
<feature type="domain" description="RNB" evidence="2">
    <location>
        <begin position="111"/>
        <end position="461"/>
    </location>
</feature>
<dbReference type="Proteomes" id="UP000193920">
    <property type="component" value="Unassembled WGS sequence"/>
</dbReference>
<evidence type="ECO:0000313" key="3">
    <source>
        <dbReference type="EMBL" id="ORY27235.1"/>
    </source>
</evidence>
<feature type="compositionally biased region" description="Low complexity" evidence="1">
    <location>
        <begin position="611"/>
        <end position="622"/>
    </location>
</feature>
<dbReference type="GO" id="GO:0006402">
    <property type="term" value="P:mRNA catabolic process"/>
    <property type="evidence" value="ECO:0007669"/>
    <property type="project" value="TreeGrafter"/>
</dbReference>
<gene>
    <name evidence="3" type="ORF">LY90DRAFT_96504</name>
</gene>
<dbReference type="STRING" id="1754190.A0A1Y2AZE8"/>
<protein>
    <submittedName>
        <fullName evidence="3">RNB-domain-containing protein</fullName>
    </submittedName>
</protein>
<feature type="region of interest" description="Disordered" evidence="1">
    <location>
        <begin position="606"/>
        <end position="668"/>
    </location>
</feature>
<dbReference type="GO" id="GO:0000175">
    <property type="term" value="F:3'-5'-RNA exonuclease activity"/>
    <property type="evidence" value="ECO:0007669"/>
    <property type="project" value="TreeGrafter"/>
</dbReference>
<evidence type="ECO:0000313" key="4">
    <source>
        <dbReference type="Proteomes" id="UP000193920"/>
    </source>
</evidence>